<keyword evidence="9" id="KW-1185">Reference proteome</keyword>
<dbReference type="InterPro" id="IPR045351">
    <property type="entry name" value="DUF6531"/>
</dbReference>
<feature type="region of interest" description="Disordered" evidence="3">
    <location>
        <begin position="389"/>
        <end position="413"/>
    </location>
</feature>
<dbReference type="InterPro" id="IPR050708">
    <property type="entry name" value="T6SS_VgrG/RHS"/>
</dbReference>
<feature type="domain" description="DUF6531" evidence="4">
    <location>
        <begin position="412"/>
        <end position="483"/>
    </location>
</feature>
<dbReference type="InterPro" id="IPR031325">
    <property type="entry name" value="RHS_repeat"/>
</dbReference>
<protein>
    <submittedName>
        <fullName evidence="8">T7SS-secreted protein</fullName>
    </submittedName>
</protein>
<gene>
    <name evidence="8" type="ORF">ACI2L5_19925</name>
</gene>
<dbReference type="InterPro" id="IPR006530">
    <property type="entry name" value="YD"/>
</dbReference>
<feature type="domain" description="Teneurin-like YD-shell" evidence="7">
    <location>
        <begin position="871"/>
        <end position="1009"/>
    </location>
</feature>
<evidence type="ECO:0000256" key="1">
    <source>
        <dbReference type="ARBA" id="ARBA00022737"/>
    </source>
</evidence>
<feature type="region of interest" description="Disordered" evidence="3">
    <location>
        <begin position="1445"/>
        <end position="1468"/>
    </location>
</feature>
<feature type="domain" description="Putative T7SS secretion signal" evidence="6">
    <location>
        <begin position="11"/>
        <end position="261"/>
    </location>
</feature>
<keyword evidence="2" id="KW-0175">Coiled coil</keyword>
<keyword evidence="1" id="KW-0677">Repeat</keyword>
<dbReference type="InterPro" id="IPR022385">
    <property type="entry name" value="Rhs_assc_core"/>
</dbReference>
<dbReference type="Pfam" id="PF25023">
    <property type="entry name" value="TEN_YD-shell"/>
    <property type="match status" value="2"/>
</dbReference>
<evidence type="ECO:0000259" key="4">
    <source>
        <dbReference type="Pfam" id="PF20148"/>
    </source>
</evidence>
<dbReference type="Gene3D" id="2.180.10.10">
    <property type="entry name" value="RHS repeat-associated core"/>
    <property type="match status" value="3"/>
</dbReference>
<feature type="coiled-coil region" evidence="2">
    <location>
        <begin position="225"/>
        <end position="252"/>
    </location>
</feature>
<evidence type="ECO:0000256" key="3">
    <source>
        <dbReference type="SAM" id="MobiDB-lite"/>
    </source>
</evidence>
<dbReference type="Pfam" id="PF05593">
    <property type="entry name" value="RHS_repeat"/>
    <property type="match status" value="6"/>
</dbReference>
<evidence type="ECO:0000256" key="2">
    <source>
        <dbReference type="SAM" id="Coils"/>
    </source>
</evidence>
<accession>A0ABW8LMP2</accession>
<sequence length="1589" mass="173037">MGLGDFVPDGVEDWVDDRVEDVGEAIDDAGDWTADRLDDVGWESGADWVRDKSDSAANALGADVDEMQLGESEDPKKLVHGSPSKLRSTANHLTDFKTAFNNVGKGLQGLSSQSLKGKAADSFRESVSVEPKKWFTAADACEKASGALERFAGTVEWAQGQAQEAIRRYKKGKKASEDARSAHNDKVSAYNDAVDAYNAIPADKRDPASLPDKPGAFHDPGTADIKAAQDLLAEARRQRNEAQGVAKAAVEAARDAAPKKPSYAKQVSDGLTGLQLDASHFLGGVTKGTAGLLNFVRQVNPMDPYNLTHPAEYVTNLNNTAAGLVRMANDPGAALSGMWDAFKKDPSEGLGRLVPELIGTKGLGGAKAAVTAAERLPATVARTERSALKTVAEDGPAPHATPDGAKTAGGTDPVDLASGRMYLPQRDVVLPGALPLVFTRRAESGYRAGRWFGPSWSSTADQRLEIGARGVVYVAEDGLLLSYPHPAPGVATLPELGPRRPLERTVEGDYTLTDPDTGRTWYFTGPAGGGDGEALLAEIGDRNGHRLTFEYDTDGAPTGIVHSGGYHLKITTADGRITALHLAGAAPEGSDQELIRYAYTDGNLTAVTNSSGLPLRFEYDAERRIIAWIDTNDRRYDYVYDHNDRVIAEGGTEGHISLRIDYGPVDERTGHRVTTVTTPEGRATRYLVNDRCQVIAVTNPLGHTTQTRQDRRGRILSQTDALGQTTGYTYDAAGRLTSRVKPDGAQRTASYNDMGLPVEVVQADGATWRYAYDERGNRTTAIDPLGNTTRHTYDDHGHLASVTNPLGDTTRVRCDPAGLPVEITDPLGATTTYHRDAFGRPTAITDPLGATTCLEWSVEGKLLRRTAPDGAEQRWTYDGEGNLTAHRDASGGLTRYEYTHFDLLAAQTGPDGARHEFTHDTQLRLTEVTNPQGMTWGYTYDTVGRLLAETDFDGRTLTYEYDATGRLISRTNPLGQTVSLERDACGRVVRKDVDGQVTTFSYDPAGRLTEAVGPEMSAVFGRDRMGRVTTEMVDGRVLTHAYDALGRPVRRTTPSGTKSTFSYDAAGRRTTLATCGHTLDFTYDAAGRETARRLGDTATLAQIWDPAGRLAEQTLTTGPAGDIAQHRAYTYRADGHLTGIDDRLRGPRAFDLDDAGRVTAVRAKGWTETYAYDEAGNQTHATWPDRHPDADTTGARAYTGTRITRAGRVRYEHDTAGRLTLRQKTRLSAKPDTWRYTWDAENHLTTLTTPDGTLWRYLYDPLGRRTAKQRLAPDGETVVERVDFTWGGHTLVEQTTTAPGLPDPVTLTWHHDGVRPVAQTERITEATSQREIDRRFFAIVTDLVGTPTELVDESGDIAWRTRTTLWGTTAWERGSTTYTPLRFPGQYYDPESGLHYNHHRYYDPETARYTTPDPLGLTPAPNPAAYVPNPHLFIDPLGLSPCTIPRGAETRSPNSGGWPEPSSGDDVGEFAQDFNVFGRPDNERVFAGHGGIRAGDTSMVTVPEGTSVATYSKHGEDITNELGSMIEEANPTPTRVYKPGEQIEDYSLFPPGRWGTNPTSTVVTEETRLSQLLQPNMGRVHWAACRSII</sequence>
<comment type="caution">
    <text evidence="8">The sequence shown here is derived from an EMBL/GenBank/DDBJ whole genome shotgun (WGS) entry which is preliminary data.</text>
</comment>
<organism evidence="8 9">
    <name type="scientific">Streptomyces milbemycinicus</name>
    <dbReference type="NCBI Taxonomy" id="476552"/>
    <lineage>
        <taxon>Bacteria</taxon>
        <taxon>Bacillati</taxon>
        <taxon>Actinomycetota</taxon>
        <taxon>Actinomycetes</taxon>
        <taxon>Kitasatosporales</taxon>
        <taxon>Streptomycetaceae</taxon>
        <taxon>Streptomyces</taxon>
    </lineage>
</organism>
<dbReference type="NCBIfam" id="TIGR03696">
    <property type="entry name" value="Rhs_assc_core"/>
    <property type="match status" value="1"/>
</dbReference>
<dbReference type="EMBL" id="JBJDQH010000006">
    <property type="protein sequence ID" value="MFK4267185.1"/>
    <property type="molecule type" value="Genomic_DNA"/>
</dbReference>
<evidence type="ECO:0000259" key="6">
    <source>
        <dbReference type="Pfam" id="PF21725"/>
    </source>
</evidence>
<dbReference type="Pfam" id="PF21527">
    <property type="entry name" value="Stv"/>
    <property type="match status" value="1"/>
</dbReference>
<dbReference type="Pfam" id="PF20148">
    <property type="entry name" value="DUF6531"/>
    <property type="match status" value="1"/>
</dbReference>
<dbReference type="InterPro" id="IPR049002">
    <property type="entry name" value="Stv"/>
</dbReference>
<dbReference type="RefSeq" id="WP_404746742.1">
    <property type="nucleotide sequence ID" value="NZ_JBJDQH010000006.1"/>
</dbReference>
<evidence type="ECO:0000259" key="7">
    <source>
        <dbReference type="Pfam" id="PF25023"/>
    </source>
</evidence>
<evidence type="ECO:0000313" key="8">
    <source>
        <dbReference type="EMBL" id="MFK4267185.1"/>
    </source>
</evidence>
<dbReference type="PANTHER" id="PTHR32305">
    <property type="match status" value="1"/>
</dbReference>
<dbReference type="Pfam" id="PF21725">
    <property type="entry name" value="T7SS_signal"/>
    <property type="match status" value="1"/>
</dbReference>
<dbReference type="NCBIfam" id="TIGR01643">
    <property type="entry name" value="YD_repeat_2x"/>
    <property type="match status" value="18"/>
</dbReference>
<dbReference type="Proteomes" id="UP001620295">
    <property type="component" value="Unassembled WGS sequence"/>
</dbReference>
<dbReference type="InterPro" id="IPR056823">
    <property type="entry name" value="TEN-like_YD-shell"/>
</dbReference>
<dbReference type="PANTHER" id="PTHR32305:SF15">
    <property type="entry name" value="PROTEIN RHSA-RELATED"/>
    <property type="match status" value="1"/>
</dbReference>
<evidence type="ECO:0000259" key="5">
    <source>
        <dbReference type="Pfam" id="PF21527"/>
    </source>
</evidence>
<evidence type="ECO:0000313" key="9">
    <source>
        <dbReference type="Proteomes" id="UP001620295"/>
    </source>
</evidence>
<feature type="domain" description="Putative adhesin Stv" evidence="5">
    <location>
        <begin position="1484"/>
        <end position="1587"/>
    </location>
</feature>
<proteinExistence type="predicted"/>
<reference evidence="8 9" key="1">
    <citation type="submission" date="2024-11" db="EMBL/GenBank/DDBJ databases">
        <title>The Natural Products Discovery Center: Release of the First 8490 Sequenced Strains for Exploring Actinobacteria Biosynthetic Diversity.</title>
        <authorList>
            <person name="Kalkreuter E."/>
            <person name="Kautsar S.A."/>
            <person name="Yang D."/>
            <person name="Bader C.D."/>
            <person name="Teijaro C.N."/>
            <person name="Fluegel L."/>
            <person name="Davis C.M."/>
            <person name="Simpson J.R."/>
            <person name="Lauterbach L."/>
            <person name="Steele A.D."/>
            <person name="Gui C."/>
            <person name="Meng S."/>
            <person name="Li G."/>
            <person name="Viehrig K."/>
            <person name="Ye F."/>
            <person name="Su P."/>
            <person name="Kiefer A.F."/>
            <person name="Nichols A."/>
            <person name="Cepeda A.J."/>
            <person name="Yan W."/>
            <person name="Fan B."/>
            <person name="Jiang Y."/>
            <person name="Adhikari A."/>
            <person name="Zheng C.-J."/>
            <person name="Schuster L."/>
            <person name="Cowan T.M."/>
            <person name="Smanski M.J."/>
            <person name="Chevrette M.G."/>
            <person name="De Carvalho L.P.S."/>
            <person name="Shen B."/>
        </authorList>
    </citation>
    <scope>NUCLEOTIDE SEQUENCE [LARGE SCALE GENOMIC DNA]</scope>
    <source>
        <strain evidence="8 9">NPDC020863</strain>
    </source>
</reference>
<dbReference type="InterPro" id="IPR049082">
    <property type="entry name" value="T7SS_signal"/>
</dbReference>
<feature type="domain" description="Teneurin-like YD-shell" evidence="7">
    <location>
        <begin position="1334"/>
        <end position="1413"/>
    </location>
</feature>
<name>A0ABW8LMP2_9ACTN</name>